<evidence type="ECO:0000313" key="2">
    <source>
        <dbReference type="Proteomes" id="UP001165064"/>
    </source>
</evidence>
<reference evidence="1" key="1">
    <citation type="submission" date="2023-04" db="EMBL/GenBank/DDBJ databases">
        <title>Ambrosiozyma monospora NBRC 10751.</title>
        <authorList>
            <person name="Ichikawa N."/>
            <person name="Sato H."/>
            <person name="Tonouchi N."/>
        </authorList>
    </citation>
    <scope>NUCLEOTIDE SEQUENCE</scope>
    <source>
        <strain evidence="1">NBRC 10751</strain>
    </source>
</reference>
<comment type="caution">
    <text evidence="1">The sequence shown here is derived from an EMBL/GenBank/DDBJ whole genome shotgun (WGS) entry which is preliminary data.</text>
</comment>
<sequence>MPTEVQQTIQTGKSVDKFTNTLEEIRSHCSRPSNFSNALRSLAKTKTSDWFNEKMVFSVEENVFNYETINNIYPARVIEFNELSFQLPNLPEQKPSKWRVVIDFKTTNTNNPIQGILTKVVSQGPKTNNHHQQKL</sequence>
<gene>
    <name evidence="1" type="ORF">Amon02_000858800</name>
</gene>
<dbReference type="EMBL" id="BSXS01007681">
    <property type="protein sequence ID" value="GME89829.1"/>
    <property type="molecule type" value="Genomic_DNA"/>
</dbReference>
<evidence type="ECO:0000313" key="1">
    <source>
        <dbReference type="EMBL" id="GME89829.1"/>
    </source>
</evidence>
<name>A0ACB5TJA4_AMBMO</name>
<keyword evidence="2" id="KW-1185">Reference proteome</keyword>
<dbReference type="Proteomes" id="UP001165064">
    <property type="component" value="Unassembled WGS sequence"/>
</dbReference>
<accession>A0ACB5TJA4</accession>
<protein>
    <submittedName>
        <fullName evidence="1">Unnamed protein product</fullName>
    </submittedName>
</protein>
<organism evidence="1 2">
    <name type="scientific">Ambrosiozyma monospora</name>
    <name type="common">Yeast</name>
    <name type="synonym">Endomycopsis monosporus</name>
    <dbReference type="NCBI Taxonomy" id="43982"/>
    <lineage>
        <taxon>Eukaryota</taxon>
        <taxon>Fungi</taxon>
        <taxon>Dikarya</taxon>
        <taxon>Ascomycota</taxon>
        <taxon>Saccharomycotina</taxon>
        <taxon>Pichiomycetes</taxon>
        <taxon>Pichiales</taxon>
        <taxon>Pichiaceae</taxon>
        <taxon>Ambrosiozyma</taxon>
    </lineage>
</organism>
<proteinExistence type="predicted"/>